<evidence type="ECO:0000313" key="2">
    <source>
        <dbReference type="Proteomes" id="UP001524547"/>
    </source>
</evidence>
<organism evidence="1 2">
    <name type="scientific">Rhizosaccharibacter radicis</name>
    <dbReference type="NCBI Taxonomy" id="2782605"/>
    <lineage>
        <taxon>Bacteria</taxon>
        <taxon>Pseudomonadati</taxon>
        <taxon>Pseudomonadota</taxon>
        <taxon>Alphaproteobacteria</taxon>
        <taxon>Acetobacterales</taxon>
        <taxon>Acetobacteraceae</taxon>
        <taxon>Rhizosaccharibacter</taxon>
    </lineage>
</organism>
<comment type="caution">
    <text evidence="1">The sequence shown here is derived from an EMBL/GenBank/DDBJ whole genome shotgun (WGS) entry which is preliminary data.</text>
</comment>
<proteinExistence type="predicted"/>
<protein>
    <submittedName>
        <fullName evidence="1">Uncharacterized protein</fullName>
    </submittedName>
</protein>
<sequence>MLIAFLVLLSIVVWSAIIIYYKRREIRAYLDNRFGPDRRDPSEMIEKQPDKLFYEIDMQKVIEEEQKRIARSISK</sequence>
<evidence type="ECO:0000313" key="1">
    <source>
        <dbReference type="EMBL" id="MCQ8240914.1"/>
    </source>
</evidence>
<name>A0ABT1VYV6_9PROT</name>
<keyword evidence="2" id="KW-1185">Reference proteome</keyword>
<accession>A0ABT1VYV6</accession>
<reference evidence="1 2" key="1">
    <citation type="submission" date="2022-06" db="EMBL/GenBank/DDBJ databases">
        <title>Rhizosaccharibacter gen. nov. sp. nov. KSS12, endophytic bacteria isolated from sugarcane.</title>
        <authorList>
            <person name="Pitiwittayakul N."/>
        </authorList>
    </citation>
    <scope>NUCLEOTIDE SEQUENCE [LARGE SCALE GENOMIC DNA]</scope>
    <source>
        <strain evidence="1 2">KSS12</strain>
    </source>
</reference>
<gene>
    <name evidence="1" type="ORF">NFI88_08710</name>
</gene>
<dbReference type="Proteomes" id="UP001524547">
    <property type="component" value="Unassembled WGS sequence"/>
</dbReference>
<dbReference type="RefSeq" id="WP_422919664.1">
    <property type="nucleotide sequence ID" value="NZ_JAMZEJ010000005.1"/>
</dbReference>
<dbReference type="EMBL" id="JAMZEJ010000005">
    <property type="protein sequence ID" value="MCQ8240914.1"/>
    <property type="molecule type" value="Genomic_DNA"/>
</dbReference>